<dbReference type="EMBL" id="MGDD01000088">
    <property type="protein sequence ID" value="OGL47283.1"/>
    <property type="molecule type" value="Genomic_DNA"/>
</dbReference>
<protein>
    <recommendedName>
        <fullName evidence="3">Lipoprotein</fullName>
    </recommendedName>
</protein>
<name>A0A1F7S0D8_9BACT</name>
<evidence type="ECO:0000313" key="2">
    <source>
        <dbReference type="Proteomes" id="UP000179266"/>
    </source>
</evidence>
<sequence>MNKINILLLAFLLLLISLLSCFNNSIDRFRDISWGTNINTFKKNEFIFENTSSYVQGLKSYTRENERLNYYNIKVSKIKYLFLNDKFVAVSIVVQGKQNCSNIKNTLEDKFGKPEQKLVFKDSVNMTEWNVKQISIQLHERDDEAELMFFYNKLLKNIVSGTDANVKNL</sequence>
<reference evidence="1 2" key="1">
    <citation type="journal article" date="2016" name="Nat. Commun.">
        <title>Thousands of microbial genomes shed light on interconnected biogeochemical processes in an aquifer system.</title>
        <authorList>
            <person name="Anantharaman K."/>
            <person name="Brown C.T."/>
            <person name="Hug L.A."/>
            <person name="Sharon I."/>
            <person name="Castelle C.J."/>
            <person name="Probst A.J."/>
            <person name="Thomas B.C."/>
            <person name="Singh A."/>
            <person name="Wilkins M.J."/>
            <person name="Karaoz U."/>
            <person name="Brodie E.L."/>
            <person name="Williams K.H."/>
            <person name="Hubbard S.S."/>
            <person name="Banfield J.F."/>
        </authorList>
    </citation>
    <scope>NUCLEOTIDE SEQUENCE [LARGE SCALE GENOMIC DNA]</scope>
</reference>
<accession>A0A1F7S0D8</accession>
<dbReference type="Proteomes" id="UP000179266">
    <property type="component" value="Unassembled WGS sequence"/>
</dbReference>
<evidence type="ECO:0008006" key="3">
    <source>
        <dbReference type="Google" id="ProtNLM"/>
    </source>
</evidence>
<dbReference type="PROSITE" id="PS51257">
    <property type="entry name" value="PROKAR_LIPOPROTEIN"/>
    <property type="match status" value="1"/>
</dbReference>
<proteinExistence type="predicted"/>
<organism evidence="1 2">
    <name type="scientific">Candidatus Schekmanbacteria bacterium RBG_13_48_7</name>
    <dbReference type="NCBI Taxonomy" id="1817878"/>
    <lineage>
        <taxon>Bacteria</taxon>
        <taxon>Candidatus Schekmaniibacteriota</taxon>
    </lineage>
</organism>
<gene>
    <name evidence="1" type="ORF">A2161_12500</name>
</gene>
<evidence type="ECO:0000313" key="1">
    <source>
        <dbReference type="EMBL" id="OGL47283.1"/>
    </source>
</evidence>
<dbReference type="AlphaFoldDB" id="A0A1F7S0D8"/>
<comment type="caution">
    <text evidence="1">The sequence shown here is derived from an EMBL/GenBank/DDBJ whole genome shotgun (WGS) entry which is preliminary data.</text>
</comment>